<dbReference type="Gene3D" id="3.30.565.10">
    <property type="entry name" value="Histidine kinase-like ATPase, C-terminal domain"/>
    <property type="match status" value="1"/>
</dbReference>
<dbReference type="GO" id="GO:0004674">
    <property type="term" value="F:protein serine/threonine kinase activity"/>
    <property type="evidence" value="ECO:0007669"/>
    <property type="project" value="UniProtKB-EC"/>
</dbReference>
<evidence type="ECO:0000256" key="2">
    <source>
        <dbReference type="ARBA" id="ARBA00022679"/>
    </source>
</evidence>
<comment type="function">
    <text evidence="7">Binds to sigma F and blocks its ability to form an RNA polymerase holoenzyme (E-sigma F). Phosphorylates SpoIIAA on a serine residue. This phosphorylation may enable SpoIIAA to act as an anti-anti-sigma factor that counteracts SpoIIAB and thus releases sigma F from inhibition.</text>
</comment>
<sequence>MYKNVMKLEFLSKSQNESFARVTVAAFVSQLDPTIEELSDVKTAVSEAVTNAIIHGYGEKEGMVTIEAQIDGNEVTIIIRDKGKGIEDIDLAVQPLYTSRPDLERSGMGFTVMETFMDNMKVTSKKGEGTIVTLKKIFKSVS</sequence>
<dbReference type="InterPro" id="IPR036890">
    <property type="entry name" value="HATPase_C_sf"/>
</dbReference>
<organism evidence="9 10">
    <name type="scientific">Hathewaya limosa</name>
    <name type="common">Clostridium limosum</name>
    <dbReference type="NCBI Taxonomy" id="1536"/>
    <lineage>
        <taxon>Bacteria</taxon>
        <taxon>Bacillati</taxon>
        <taxon>Bacillota</taxon>
        <taxon>Clostridia</taxon>
        <taxon>Eubacteriales</taxon>
        <taxon>Clostridiaceae</taxon>
        <taxon>Hathewaya</taxon>
    </lineage>
</organism>
<keyword evidence="5 7" id="KW-0067">ATP-binding</keyword>
<protein>
    <recommendedName>
        <fullName evidence="7">Anti-sigma F factor</fullName>
        <ecNumber evidence="7">2.7.11.1</ecNumber>
    </recommendedName>
    <alternativeName>
        <fullName evidence="7">Stage II sporulation protein AB</fullName>
    </alternativeName>
</protein>
<keyword evidence="10" id="KW-1185">Reference proteome</keyword>
<keyword evidence="1 7" id="KW-0723">Serine/threonine-protein kinase</keyword>
<dbReference type="PANTHER" id="PTHR35526">
    <property type="entry name" value="ANTI-SIGMA-F FACTOR RSBW-RELATED"/>
    <property type="match status" value="1"/>
</dbReference>
<dbReference type="Pfam" id="PF13581">
    <property type="entry name" value="HATPase_c_2"/>
    <property type="match status" value="1"/>
</dbReference>
<keyword evidence="4 7" id="KW-0418">Kinase</keyword>
<dbReference type="InterPro" id="IPR010194">
    <property type="entry name" value="Anti-sigma_F"/>
</dbReference>
<comment type="catalytic activity">
    <reaction evidence="7">
        <text>L-seryl-[protein] + ATP = O-phospho-L-seryl-[protein] + ADP + H(+)</text>
        <dbReference type="Rhea" id="RHEA:17989"/>
        <dbReference type="Rhea" id="RHEA-COMP:9863"/>
        <dbReference type="Rhea" id="RHEA-COMP:11604"/>
        <dbReference type="ChEBI" id="CHEBI:15378"/>
        <dbReference type="ChEBI" id="CHEBI:29999"/>
        <dbReference type="ChEBI" id="CHEBI:30616"/>
        <dbReference type="ChEBI" id="CHEBI:83421"/>
        <dbReference type="ChEBI" id="CHEBI:456216"/>
        <dbReference type="EC" id="2.7.11.1"/>
    </reaction>
</comment>
<comment type="caution">
    <text evidence="9">The sequence shown here is derived from an EMBL/GenBank/DDBJ whole genome shotgun (WGS) entry which is preliminary data.</text>
</comment>
<evidence type="ECO:0000313" key="10">
    <source>
        <dbReference type="Proteomes" id="UP001224418"/>
    </source>
</evidence>
<evidence type="ECO:0000256" key="5">
    <source>
        <dbReference type="ARBA" id="ARBA00022840"/>
    </source>
</evidence>
<dbReference type="InterPro" id="IPR050267">
    <property type="entry name" value="Anti-sigma-factor_SerPK"/>
</dbReference>
<feature type="domain" description="Histidine kinase/HSP90-like ATPase" evidence="8">
    <location>
        <begin position="36"/>
        <end position="140"/>
    </location>
</feature>
<keyword evidence="6 7" id="KW-0749">Sporulation</keyword>
<name>A0ABU0JRG5_HATLI</name>
<dbReference type="InterPro" id="IPR003594">
    <property type="entry name" value="HATPase_dom"/>
</dbReference>
<comment type="catalytic activity">
    <reaction evidence="7">
        <text>L-threonyl-[protein] + ATP = O-phospho-L-threonyl-[protein] + ADP + H(+)</text>
        <dbReference type="Rhea" id="RHEA:46608"/>
        <dbReference type="Rhea" id="RHEA-COMP:11060"/>
        <dbReference type="Rhea" id="RHEA-COMP:11605"/>
        <dbReference type="ChEBI" id="CHEBI:15378"/>
        <dbReference type="ChEBI" id="CHEBI:30013"/>
        <dbReference type="ChEBI" id="CHEBI:30616"/>
        <dbReference type="ChEBI" id="CHEBI:61977"/>
        <dbReference type="ChEBI" id="CHEBI:456216"/>
        <dbReference type="EC" id="2.7.11.1"/>
    </reaction>
</comment>
<gene>
    <name evidence="7" type="primary">spoIIAB</name>
    <name evidence="9" type="ORF">QOZ93_001396</name>
</gene>
<proteinExistence type="inferred from homology"/>
<evidence type="ECO:0000256" key="7">
    <source>
        <dbReference type="HAMAP-Rule" id="MF_00637"/>
    </source>
</evidence>
<comment type="similarity">
    <text evidence="7">Belongs to the anti-sigma-factor family.</text>
</comment>
<evidence type="ECO:0000256" key="6">
    <source>
        <dbReference type="ARBA" id="ARBA00022969"/>
    </source>
</evidence>
<keyword evidence="3 7" id="KW-0547">Nucleotide-binding</keyword>
<dbReference type="SMART" id="SM00387">
    <property type="entry name" value="HATPase_c"/>
    <property type="match status" value="1"/>
</dbReference>
<keyword evidence="2 7" id="KW-0808">Transferase</keyword>
<dbReference type="RefSeq" id="WP_111943535.1">
    <property type="nucleotide sequence ID" value="NZ_BAAACJ010000005.1"/>
</dbReference>
<evidence type="ECO:0000313" key="9">
    <source>
        <dbReference type="EMBL" id="MDQ0479655.1"/>
    </source>
</evidence>
<dbReference type="NCBIfam" id="TIGR01925">
    <property type="entry name" value="spIIAB"/>
    <property type="match status" value="1"/>
</dbReference>
<evidence type="ECO:0000256" key="4">
    <source>
        <dbReference type="ARBA" id="ARBA00022777"/>
    </source>
</evidence>
<accession>A0ABU0JRG5</accession>
<dbReference type="SUPFAM" id="SSF55874">
    <property type="entry name" value="ATPase domain of HSP90 chaperone/DNA topoisomerase II/histidine kinase"/>
    <property type="match status" value="1"/>
</dbReference>
<dbReference type="Proteomes" id="UP001224418">
    <property type="component" value="Unassembled WGS sequence"/>
</dbReference>
<evidence type="ECO:0000256" key="3">
    <source>
        <dbReference type="ARBA" id="ARBA00022741"/>
    </source>
</evidence>
<evidence type="ECO:0000256" key="1">
    <source>
        <dbReference type="ARBA" id="ARBA00022527"/>
    </source>
</evidence>
<evidence type="ECO:0000259" key="8">
    <source>
        <dbReference type="SMART" id="SM00387"/>
    </source>
</evidence>
<reference evidence="9 10" key="1">
    <citation type="submission" date="2023-07" db="EMBL/GenBank/DDBJ databases">
        <title>Genomic Encyclopedia of Type Strains, Phase IV (KMG-IV): sequencing the most valuable type-strain genomes for metagenomic binning, comparative biology and taxonomic classification.</title>
        <authorList>
            <person name="Goeker M."/>
        </authorList>
    </citation>
    <scope>NUCLEOTIDE SEQUENCE [LARGE SCALE GENOMIC DNA]</scope>
    <source>
        <strain evidence="9 10">DSM 1400</strain>
    </source>
</reference>
<dbReference type="HAMAP" id="MF_00637">
    <property type="entry name" value="Anti_sigma_F"/>
    <property type="match status" value="1"/>
</dbReference>
<dbReference type="EC" id="2.7.11.1" evidence="7"/>
<dbReference type="EMBL" id="JAUSWN010000010">
    <property type="protein sequence ID" value="MDQ0479655.1"/>
    <property type="molecule type" value="Genomic_DNA"/>
</dbReference>
<dbReference type="PANTHER" id="PTHR35526:SF3">
    <property type="entry name" value="ANTI-SIGMA-F FACTOR RSBW"/>
    <property type="match status" value="1"/>
</dbReference>